<evidence type="ECO:0000256" key="8">
    <source>
        <dbReference type="PROSITE-ProRule" id="PRU01360"/>
    </source>
</evidence>
<reference evidence="12 13" key="1">
    <citation type="submission" date="2016-10" db="EMBL/GenBank/DDBJ databases">
        <title>Complete Genome Sequence of the Nonylphenol-Degrading Bacterium Sphingobium cloacae JCM 10874T.</title>
        <authorList>
            <person name="Ootsuka M."/>
            <person name="Nishizawa T."/>
            <person name="Ohta H."/>
        </authorList>
    </citation>
    <scope>NUCLEOTIDE SEQUENCE [LARGE SCALE GENOMIC DNA]</scope>
    <source>
        <strain evidence="12 13">JCM 10874</strain>
    </source>
</reference>
<dbReference type="Gene3D" id="2.40.170.20">
    <property type="entry name" value="TonB-dependent receptor, beta-barrel domain"/>
    <property type="match status" value="1"/>
</dbReference>
<dbReference type="InterPro" id="IPR036942">
    <property type="entry name" value="Beta-barrel_TonB_sf"/>
</dbReference>
<dbReference type="InterPro" id="IPR039426">
    <property type="entry name" value="TonB-dep_rcpt-like"/>
</dbReference>
<proteinExistence type="inferred from homology"/>
<evidence type="ECO:0000259" key="10">
    <source>
        <dbReference type="Pfam" id="PF00593"/>
    </source>
</evidence>
<dbReference type="GO" id="GO:0009279">
    <property type="term" value="C:cell outer membrane"/>
    <property type="evidence" value="ECO:0007669"/>
    <property type="project" value="UniProtKB-SubCell"/>
</dbReference>
<keyword evidence="2 8" id="KW-0813">Transport</keyword>
<dbReference type="Pfam" id="PF07715">
    <property type="entry name" value="Plug"/>
    <property type="match status" value="1"/>
</dbReference>
<evidence type="ECO:0000256" key="6">
    <source>
        <dbReference type="ARBA" id="ARBA00023136"/>
    </source>
</evidence>
<dbReference type="EMBL" id="AP017655">
    <property type="protein sequence ID" value="BAV65592.1"/>
    <property type="molecule type" value="Genomic_DNA"/>
</dbReference>
<keyword evidence="7 8" id="KW-0998">Cell outer membrane</keyword>
<evidence type="ECO:0000256" key="4">
    <source>
        <dbReference type="ARBA" id="ARBA00022692"/>
    </source>
</evidence>
<feature type="domain" description="TonB-dependent receptor-like beta-barrel" evidence="10">
    <location>
        <begin position="371"/>
        <end position="861"/>
    </location>
</feature>
<dbReference type="Pfam" id="PF00593">
    <property type="entry name" value="TonB_dep_Rec_b-barrel"/>
    <property type="match status" value="1"/>
</dbReference>
<dbReference type="RefSeq" id="WP_231923244.1">
    <property type="nucleotide sequence ID" value="NZ_AP017655.1"/>
</dbReference>
<dbReference type="Gene3D" id="2.170.130.10">
    <property type="entry name" value="TonB-dependent receptor, plug domain"/>
    <property type="match status" value="1"/>
</dbReference>
<keyword evidence="13" id="KW-1185">Reference proteome</keyword>
<keyword evidence="4 8" id="KW-0812">Transmembrane</keyword>
<dbReference type="SUPFAM" id="SSF56935">
    <property type="entry name" value="Porins"/>
    <property type="match status" value="1"/>
</dbReference>
<feature type="domain" description="TonB-dependent receptor plug" evidence="11">
    <location>
        <begin position="24"/>
        <end position="138"/>
    </location>
</feature>
<keyword evidence="6 8" id="KW-0472">Membrane</keyword>
<dbReference type="InterPro" id="IPR000531">
    <property type="entry name" value="Beta-barrel_TonB"/>
</dbReference>
<evidence type="ECO:0000256" key="9">
    <source>
        <dbReference type="RuleBase" id="RU003357"/>
    </source>
</evidence>
<name>A0A1E1F545_9SPHN</name>
<evidence type="ECO:0000256" key="5">
    <source>
        <dbReference type="ARBA" id="ARBA00023077"/>
    </source>
</evidence>
<keyword evidence="5 9" id="KW-0798">TonB box</keyword>
<dbReference type="PANTHER" id="PTHR47234:SF3">
    <property type="entry name" value="SECRETIN_TONB SHORT N-TERMINAL DOMAIN-CONTAINING PROTEIN"/>
    <property type="match status" value="1"/>
</dbReference>
<evidence type="ECO:0000256" key="7">
    <source>
        <dbReference type="ARBA" id="ARBA00023237"/>
    </source>
</evidence>
<organism evidence="12 13">
    <name type="scientific">Sphingobium cloacae</name>
    <dbReference type="NCBI Taxonomy" id="120107"/>
    <lineage>
        <taxon>Bacteria</taxon>
        <taxon>Pseudomonadati</taxon>
        <taxon>Pseudomonadota</taxon>
        <taxon>Alphaproteobacteria</taxon>
        <taxon>Sphingomonadales</taxon>
        <taxon>Sphingomonadaceae</taxon>
        <taxon>Sphingobium</taxon>
    </lineage>
</organism>
<keyword evidence="3 8" id="KW-1134">Transmembrane beta strand</keyword>
<dbReference type="PANTHER" id="PTHR47234">
    <property type="match status" value="1"/>
</dbReference>
<protein>
    <recommendedName>
        <fullName evidence="14">TonB-dependent receptor</fullName>
    </recommendedName>
</protein>
<dbReference type="KEGG" id="sclo:SCLO_1025520"/>
<evidence type="ECO:0000256" key="2">
    <source>
        <dbReference type="ARBA" id="ARBA00022448"/>
    </source>
</evidence>
<gene>
    <name evidence="12" type="ORF">SCLO_1025520</name>
</gene>
<evidence type="ECO:0000256" key="1">
    <source>
        <dbReference type="ARBA" id="ARBA00004571"/>
    </source>
</evidence>
<sequence>MNSDPVEQSAIVVTGTRVTRDGYQAPTPVNVLGTEEIKAEAPANISDFVNTLPSVRGSTTASQSSGALSNGEAGIAALNLRGLGTGRTLVLFDGQRSVVSAGTGVVDTNTFPQALISRVEVVTGGASSAYGSDAIGGVVNFILDRKYTGIKGSVDRGITSRGDAANYRATLTGGMPFAGERGHLLISGEIFHQDGIFGKSRSWDRKGYFAMRNPDTSAGAPFYIVGEGIGIASYTPGGLITSGPLQGTFFGEGGAVGQLDYGATSGQWMQGGDWRYTTSGMLGTNSLQAEEDRQSIFGRGSFDLTDNIHIFAQASFTRYKGLSYYINPTTTGIVIQRDNAFLPAEVAAAMDENGVTSFTMGTSNGDMPSSGSRNVRKTERYVVGADGDFTVGGLGFTWNAYYQKGITRSREQLTDTYNIQRLAWATDAVFDGNGRIVCRSAEAQANGCVPLNRFGTGIANADDLAYVMGRPLRNQTFKQDVGAVSFSTNDIPGWAGNISLAFGVEARKEQIDGHVDPEFQSGWKYGNYRVTTGSYNVKEAFVEAVVPVFSGFEMNGAFRYTDYSISGGVSTWKVGATFEPISDLRFRGYVSKDIRAPNLSELFATGIGRTNSVAINGTQMQFVQALMGSTQLKPEKADSFGIGAVATPRFIPGLSFSVDYYKLKIKDVISSLNAEQTVNYCYDNNIQRYCDNINFDGNGVLQTIDLYFENLNSMRAQGIDIEASYRLPADAIFAKASGEFSFRAMATHYIENRTDNGVTAIDQAGAIAGFAAGTPDWVYRLTAGYKNDNLLLTLTGRGVSSGVIRHDYVECQSACPTVSPPYFTVNDNKVPGAFFLDASVNYTWNLGSGRTAEMFFVVKNLLDKDPVLVSDPQYIAAENTAGYPQTNRLLYDVLGRTFRVGARFSF</sequence>
<comment type="similarity">
    <text evidence="8 9">Belongs to the TonB-dependent receptor family.</text>
</comment>
<accession>A0A1E1F545</accession>
<evidence type="ECO:0000259" key="11">
    <source>
        <dbReference type="Pfam" id="PF07715"/>
    </source>
</evidence>
<dbReference type="Proteomes" id="UP000218272">
    <property type="component" value="Chromosome SCLO_1"/>
</dbReference>
<dbReference type="PROSITE" id="PS52016">
    <property type="entry name" value="TONB_DEPENDENT_REC_3"/>
    <property type="match status" value="1"/>
</dbReference>
<evidence type="ECO:0000313" key="13">
    <source>
        <dbReference type="Proteomes" id="UP000218272"/>
    </source>
</evidence>
<evidence type="ECO:0000313" key="12">
    <source>
        <dbReference type="EMBL" id="BAV65592.1"/>
    </source>
</evidence>
<dbReference type="InterPro" id="IPR037066">
    <property type="entry name" value="Plug_dom_sf"/>
</dbReference>
<dbReference type="AlphaFoldDB" id="A0A1E1F545"/>
<dbReference type="InterPro" id="IPR012910">
    <property type="entry name" value="Plug_dom"/>
</dbReference>
<evidence type="ECO:0000256" key="3">
    <source>
        <dbReference type="ARBA" id="ARBA00022452"/>
    </source>
</evidence>
<evidence type="ECO:0008006" key="14">
    <source>
        <dbReference type="Google" id="ProtNLM"/>
    </source>
</evidence>
<comment type="subcellular location">
    <subcellularLocation>
        <location evidence="1 8">Cell outer membrane</location>
        <topology evidence="1 8">Multi-pass membrane protein</topology>
    </subcellularLocation>
</comment>